<name>A0AA43T3Z2_9BIFI</name>
<evidence type="ECO:0000313" key="2">
    <source>
        <dbReference type="Proteomes" id="UP001161916"/>
    </source>
</evidence>
<comment type="caution">
    <text evidence="1">The sequence shown here is derived from an EMBL/GenBank/DDBJ whole genome shotgun (WGS) entry which is preliminary data.</text>
</comment>
<accession>A0AA43T3Z2</accession>
<reference evidence="1" key="1">
    <citation type="submission" date="2022-09" db="EMBL/GenBank/DDBJ databases">
        <authorList>
            <person name="Orihara K."/>
        </authorList>
    </citation>
    <scope>NUCLEOTIDE SEQUENCE</scope>
    <source>
        <strain evidence="1">YIT 13062</strain>
    </source>
</reference>
<proteinExistence type="predicted"/>
<dbReference type="EMBL" id="JAOPMH010000001">
    <property type="protein sequence ID" value="MDH7889143.1"/>
    <property type="molecule type" value="Genomic_DNA"/>
</dbReference>
<dbReference type="RefSeq" id="WP_281105336.1">
    <property type="nucleotide sequence ID" value="NZ_JAOPMH010000001.1"/>
</dbReference>
<organism evidence="1 2">
    <name type="scientific">Bifidobacterium catenulatum subsp. kashiwanohense</name>
    <dbReference type="NCBI Taxonomy" id="630129"/>
    <lineage>
        <taxon>Bacteria</taxon>
        <taxon>Bacillati</taxon>
        <taxon>Actinomycetota</taxon>
        <taxon>Actinomycetes</taxon>
        <taxon>Bifidobacteriales</taxon>
        <taxon>Bifidobacteriaceae</taxon>
        <taxon>Bifidobacterium</taxon>
    </lineage>
</organism>
<evidence type="ECO:0000313" key="1">
    <source>
        <dbReference type="EMBL" id="MDH7889143.1"/>
    </source>
</evidence>
<dbReference type="Proteomes" id="UP001161916">
    <property type="component" value="Unassembled WGS sequence"/>
</dbReference>
<sequence length="57" mass="6526">MNEEELKERAIHSLLQSNIGKVSPAEAFVIGWRNGWDEALDVALEIVRKELDDEEEC</sequence>
<dbReference type="AlphaFoldDB" id="A0AA43T3Z2"/>
<reference evidence="1" key="2">
    <citation type="journal article" date="2023" name="Gut Microbes">
        <title>Characterization of Bifidobacterium kashiwanohense that utilizes both milk- and plant-derived oligosaccharides.</title>
        <authorList>
            <person name="Orihara K."/>
            <person name="Yahagi K."/>
            <person name="Saito Y."/>
            <person name="Watanabe Y."/>
            <person name="Sasai T."/>
            <person name="Hara T."/>
            <person name="Tsukuda N."/>
            <person name="Oki K."/>
            <person name="Fujimoto J."/>
            <person name="Matsuki T."/>
        </authorList>
    </citation>
    <scope>NUCLEOTIDE SEQUENCE</scope>
    <source>
        <strain evidence="1">YIT 13062</strain>
    </source>
</reference>
<protein>
    <submittedName>
        <fullName evidence="1">Uncharacterized protein</fullName>
    </submittedName>
</protein>
<gene>
    <name evidence="1" type="ORF">OB951_00705</name>
</gene>